<dbReference type="Gene3D" id="1.25.40.10">
    <property type="entry name" value="Tetratricopeptide repeat domain"/>
    <property type="match status" value="1"/>
</dbReference>
<sequence>MKEAEAMYRRALRAREKILGLDHPETLLSAHDLALLLQSQGKHAEANTTRQEADSRTSY</sequence>
<evidence type="ECO:0000256" key="4">
    <source>
        <dbReference type="ARBA" id="ARBA00022803"/>
    </source>
</evidence>
<evidence type="ECO:0000313" key="6">
    <source>
        <dbReference type="Proteomes" id="UP000326532"/>
    </source>
</evidence>
<dbReference type="GO" id="GO:0005871">
    <property type="term" value="C:kinesin complex"/>
    <property type="evidence" value="ECO:0007669"/>
    <property type="project" value="InterPro"/>
</dbReference>
<gene>
    <name evidence="5" type="ORF">BDV34DRAFT_192868</name>
</gene>
<evidence type="ECO:0000256" key="1">
    <source>
        <dbReference type="ARBA" id="ARBA00004496"/>
    </source>
</evidence>
<keyword evidence="3" id="KW-0677">Repeat</keyword>
<dbReference type="EMBL" id="ML734960">
    <property type="protein sequence ID" value="KAB8206842.1"/>
    <property type="molecule type" value="Genomic_DNA"/>
</dbReference>
<dbReference type="AlphaFoldDB" id="A0A5N6DNW5"/>
<dbReference type="GO" id="GO:0005737">
    <property type="term" value="C:cytoplasm"/>
    <property type="evidence" value="ECO:0007669"/>
    <property type="project" value="UniProtKB-SubCell"/>
</dbReference>
<proteinExistence type="predicted"/>
<name>A0A5N6DNW5_ASPPA</name>
<evidence type="ECO:0008006" key="7">
    <source>
        <dbReference type="Google" id="ProtNLM"/>
    </source>
</evidence>
<protein>
    <recommendedName>
        <fullName evidence="7">Tetratricopeptide repeat</fullName>
    </recommendedName>
</protein>
<dbReference type="GO" id="GO:0019894">
    <property type="term" value="F:kinesin binding"/>
    <property type="evidence" value="ECO:0007669"/>
    <property type="project" value="TreeGrafter"/>
</dbReference>
<dbReference type="PANTHER" id="PTHR45783">
    <property type="entry name" value="KINESIN LIGHT CHAIN"/>
    <property type="match status" value="1"/>
</dbReference>
<dbReference type="Pfam" id="PF13424">
    <property type="entry name" value="TPR_12"/>
    <property type="match status" value="1"/>
</dbReference>
<dbReference type="GO" id="GO:0007018">
    <property type="term" value="P:microtubule-based movement"/>
    <property type="evidence" value="ECO:0007669"/>
    <property type="project" value="TreeGrafter"/>
</dbReference>
<evidence type="ECO:0000256" key="3">
    <source>
        <dbReference type="ARBA" id="ARBA00022737"/>
    </source>
</evidence>
<reference evidence="5 6" key="1">
    <citation type="submission" date="2019-04" db="EMBL/GenBank/DDBJ databases">
        <title>Fungal friends and foes A comparative genomics study of 23 Aspergillus species from section Flavi.</title>
        <authorList>
            <consortium name="DOE Joint Genome Institute"/>
            <person name="Kjaerbolling I."/>
            <person name="Vesth T.C."/>
            <person name="Frisvad J.C."/>
            <person name="Nybo J.L."/>
            <person name="Theobald S."/>
            <person name="Kildgaard S."/>
            <person name="Petersen T.I."/>
            <person name="Kuo A."/>
            <person name="Sato A."/>
            <person name="Lyhne E.K."/>
            <person name="Kogle M.E."/>
            <person name="Wiebenga A."/>
            <person name="Kun R.S."/>
            <person name="Lubbers R.J."/>
            <person name="Makela M.R."/>
            <person name="Barry K."/>
            <person name="Chovatia M."/>
            <person name="Clum A."/>
            <person name="Daum C."/>
            <person name="Haridas S."/>
            <person name="He G."/>
            <person name="LaButti K."/>
            <person name="Lipzen A."/>
            <person name="Mondo S."/>
            <person name="Pangilinan J."/>
            <person name="Riley R."/>
            <person name="Salamov A."/>
            <person name="Simmons B.A."/>
            <person name="Magnuson J.K."/>
            <person name="Henrissat B."/>
            <person name="Mortensen U.H."/>
            <person name="Larsen T.O."/>
            <person name="De vries R.P."/>
            <person name="Grigoriev I.V."/>
            <person name="Machida M."/>
            <person name="Baker S.E."/>
            <person name="Andersen M.R."/>
        </authorList>
    </citation>
    <scope>NUCLEOTIDE SEQUENCE [LARGE SCALE GENOMIC DNA]</scope>
    <source>
        <strain evidence="5 6">CBS 117618</strain>
    </source>
</reference>
<dbReference type="Proteomes" id="UP000326532">
    <property type="component" value="Unassembled WGS sequence"/>
</dbReference>
<dbReference type="InterPro" id="IPR011990">
    <property type="entry name" value="TPR-like_helical_dom_sf"/>
</dbReference>
<evidence type="ECO:0000256" key="2">
    <source>
        <dbReference type="ARBA" id="ARBA00022490"/>
    </source>
</evidence>
<accession>A0A5N6DNW5</accession>
<dbReference type="SUPFAM" id="SSF48452">
    <property type="entry name" value="TPR-like"/>
    <property type="match status" value="1"/>
</dbReference>
<dbReference type="VEuPathDB" id="FungiDB:BDV34DRAFT_192868"/>
<organism evidence="5 6">
    <name type="scientific">Aspergillus parasiticus</name>
    <dbReference type="NCBI Taxonomy" id="5067"/>
    <lineage>
        <taxon>Eukaryota</taxon>
        <taxon>Fungi</taxon>
        <taxon>Dikarya</taxon>
        <taxon>Ascomycota</taxon>
        <taxon>Pezizomycotina</taxon>
        <taxon>Eurotiomycetes</taxon>
        <taxon>Eurotiomycetidae</taxon>
        <taxon>Eurotiales</taxon>
        <taxon>Aspergillaceae</taxon>
        <taxon>Aspergillus</taxon>
        <taxon>Aspergillus subgen. Circumdati</taxon>
    </lineage>
</organism>
<dbReference type="PANTHER" id="PTHR45783:SF3">
    <property type="entry name" value="KINESIN LIGHT CHAIN"/>
    <property type="match status" value="1"/>
</dbReference>
<keyword evidence="4" id="KW-0802">TPR repeat</keyword>
<keyword evidence="6" id="KW-1185">Reference proteome</keyword>
<evidence type="ECO:0000313" key="5">
    <source>
        <dbReference type="EMBL" id="KAB8206842.1"/>
    </source>
</evidence>
<keyword evidence="2" id="KW-0963">Cytoplasm</keyword>
<dbReference type="InterPro" id="IPR002151">
    <property type="entry name" value="Kinesin_light"/>
</dbReference>
<comment type="subcellular location">
    <subcellularLocation>
        <location evidence="1">Cytoplasm</location>
    </subcellularLocation>
</comment>